<dbReference type="PANTHER" id="PTHR24235:SF29">
    <property type="entry name" value="GH23382P"/>
    <property type="match status" value="1"/>
</dbReference>
<organism evidence="12 13">
    <name type="scientific">Necator americanus</name>
    <name type="common">Human hookworm</name>
    <dbReference type="NCBI Taxonomy" id="51031"/>
    <lineage>
        <taxon>Eukaryota</taxon>
        <taxon>Metazoa</taxon>
        <taxon>Ecdysozoa</taxon>
        <taxon>Nematoda</taxon>
        <taxon>Chromadorea</taxon>
        <taxon>Rhabditida</taxon>
        <taxon>Rhabditina</taxon>
        <taxon>Rhabditomorpha</taxon>
        <taxon>Strongyloidea</taxon>
        <taxon>Ancylostomatidae</taxon>
        <taxon>Bunostominae</taxon>
        <taxon>Necator</taxon>
    </lineage>
</organism>
<feature type="region of interest" description="Disordered" evidence="9">
    <location>
        <begin position="303"/>
        <end position="341"/>
    </location>
</feature>
<dbReference type="Pfam" id="PF00001">
    <property type="entry name" value="7tm_1"/>
    <property type="match status" value="1"/>
</dbReference>
<feature type="compositionally biased region" description="Basic and acidic residues" evidence="9">
    <location>
        <begin position="332"/>
        <end position="341"/>
    </location>
</feature>
<gene>
    <name evidence="12" type="primary">Necator_chrX.g21595</name>
    <name evidence="12" type="ORF">RB195_021434</name>
</gene>
<evidence type="ECO:0000256" key="10">
    <source>
        <dbReference type="SAM" id="Phobius"/>
    </source>
</evidence>
<evidence type="ECO:0000256" key="2">
    <source>
        <dbReference type="ARBA" id="ARBA00022692"/>
    </source>
</evidence>
<feature type="compositionally biased region" description="Basic and acidic residues" evidence="9">
    <location>
        <begin position="306"/>
        <end position="318"/>
    </location>
</feature>
<evidence type="ECO:0000256" key="6">
    <source>
        <dbReference type="ARBA" id="ARBA00023170"/>
    </source>
</evidence>
<name>A0ABR1EBA8_NECAM</name>
<sequence length="341" mass="38711">MVGNNTDQDYEALEEIFAFNSQSDHGDYNEYKFLAAIIYSALAIGGLAANILFCYVIWRTDKLHTVTHMLMTNLAVSNILFLMFHPPYFLTTFILESNWKFGSIMCKASFSVGYVTVTGSFYFMCLVAIDRWLAIFFRKKRMDREQCIFLTTGAWILSVIVASPYIYKSQVLDMNILLDDDPLKTVKTEVTRCGAESMPWDDIALILTILVQYVVPLVIMIPAYSHLSYFLWQRPTVGIQSKCTPLCYMANDGFHQQIVQLFPCLQVNENPSDQASQRFLEGEAITRHKKAATVATYNTTDTSVALHERQKGSNETNKDSPITSKIPCKTNPNDDQRGDIV</sequence>
<dbReference type="EMBL" id="JAVFWL010000006">
    <property type="protein sequence ID" value="KAK6759863.1"/>
    <property type="molecule type" value="Genomic_DNA"/>
</dbReference>
<feature type="transmembrane region" description="Helical" evidence="10">
    <location>
        <begin position="147"/>
        <end position="167"/>
    </location>
</feature>
<accession>A0ABR1EBA8</accession>
<evidence type="ECO:0000256" key="1">
    <source>
        <dbReference type="ARBA" id="ARBA00004141"/>
    </source>
</evidence>
<evidence type="ECO:0000259" key="11">
    <source>
        <dbReference type="PROSITE" id="PS50262"/>
    </source>
</evidence>
<dbReference type="SUPFAM" id="SSF81321">
    <property type="entry name" value="Family A G protein-coupled receptor-like"/>
    <property type="match status" value="1"/>
</dbReference>
<evidence type="ECO:0000256" key="5">
    <source>
        <dbReference type="ARBA" id="ARBA00023136"/>
    </source>
</evidence>
<keyword evidence="2 8" id="KW-0812">Transmembrane</keyword>
<evidence type="ECO:0000256" key="3">
    <source>
        <dbReference type="ARBA" id="ARBA00022989"/>
    </source>
</evidence>
<dbReference type="InterPro" id="IPR017452">
    <property type="entry name" value="GPCR_Rhodpsn_7TM"/>
</dbReference>
<dbReference type="PROSITE" id="PS50262">
    <property type="entry name" value="G_PROTEIN_RECEP_F1_2"/>
    <property type="match status" value="1"/>
</dbReference>
<dbReference type="InterPro" id="IPR000276">
    <property type="entry name" value="GPCR_Rhodpsn"/>
</dbReference>
<feature type="transmembrane region" description="Helical" evidence="10">
    <location>
        <begin position="33"/>
        <end position="58"/>
    </location>
</feature>
<keyword evidence="6 8" id="KW-0675">Receptor</keyword>
<reference evidence="12 13" key="1">
    <citation type="submission" date="2023-08" db="EMBL/GenBank/DDBJ databases">
        <title>A Necator americanus chromosomal reference genome.</title>
        <authorList>
            <person name="Ilik V."/>
            <person name="Petrzelkova K.J."/>
            <person name="Pardy F."/>
            <person name="Fuh T."/>
            <person name="Niatou-Singa F.S."/>
            <person name="Gouil Q."/>
            <person name="Baker L."/>
            <person name="Ritchie M.E."/>
            <person name="Jex A.R."/>
            <person name="Gazzola D."/>
            <person name="Li H."/>
            <person name="Toshio Fujiwara R."/>
            <person name="Zhan B."/>
            <person name="Aroian R.V."/>
            <person name="Pafco B."/>
            <person name="Schwarz E.M."/>
        </authorList>
    </citation>
    <scope>NUCLEOTIDE SEQUENCE [LARGE SCALE GENOMIC DNA]</scope>
    <source>
        <strain evidence="12 13">Aroian</strain>
        <tissue evidence="12">Whole animal</tissue>
    </source>
</reference>
<dbReference type="PRINTS" id="PR00237">
    <property type="entry name" value="GPCRRHODOPSN"/>
</dbReference>
<protein>
    <recommendedName>
        <fullName evidence="11">G-protein coupled receptors family 1 profile domain-containing protein</fullName>
    </recommendedName>
</protein>
<feature type="transmembrane region" description="Helical" evidence="10">
    <location>
        <begin position="203"/>
        <end position="224"/>
    </location>
</feature>
<dbReference type="Proteomes" id="UP001303046">
    <property type="component" value="Unassembled WGS sequence"/>
</dbReference>
<keyword evidence="3 10" id="KW-1133">Transmembrane helix</keyword>
<dbReference type="PANTHER" id="PTHR24235">
    <property type="entry name" value="NEUROPEPTIDE Y RECEPTOR"/>
    <property type="match status" value="1"/>
</dbReference>
<feature type="transmembrane region" description="Helical" evidence="10">
    <location>
        <begin position="70"/>
        <end position="90"/>
    </location>
</feature>
<dbReference type="Gene3D" id="1.20.1070.10">
    <property type="entry name" value="Rhodopsin 7-helix transmembrane proteins"/>
    <property type="match status" value="1"/>
</dbReference>
<feature type="domain" description="G-protein coupled receptors family 1 profile" evidence="11">
    <location>
        <begin position="49"/>
        <end position="227"/>
    </location>
</feature>
<keyword evidence="13" id="KW-1185">Reference proteome</keyword>
<feature type="transmembrane region" description="Helical" evidence="10">
    <location>
        <begin position="110"/>
        <end position="135"/>
    </location>
</feature>
<evidence type="ECO:0000256" key="7">
    <source>
        <dbReference type="ARBA" id="ARBA00023224"/>
    </source>
</evidence>
<comment type="similarity">
    <text evidence="8">Belongs to the G-protein coupled receptor 1 family.</text>
</comment>
<keyword evidence="5 10" id="KW-0472">Membrane</keyword>
<dbReference type="PROSITE" id="PS00237">
    <property type="entry name" value="G_PROTEIN_RECEP_F1_1"/>
    <property type="match status" value="1"/>
</dbReference>
<evidence type="ECO:0000256" key="8">
    <source>
        <dbReference type="RuleBase" id="RU000688"/>
    </source>
</evidence>
<comment type="subcellular location">
    <subcellularLocation>
        <location evidence="1">Membrane</location>
        <topology evidence="1">Multi-pass membrane protein</topology>
    </subcellularLocation>
</comment>
<dbReference type="CDD" id="cd00637">
    <property type="entry name" value="7tm_classA_rhodopsin-like"/>
    <property type="match status" value="1"/>
</dbReference>
<evidence type="ECO:0000313" key="13">
    <source>
        <dbReference type="Proteomes" id="UP001303046"/>
    </source>
</evidence>
<evidence type="ECO:0000313" key="12">
    <source>
        <dbReference type="EMBL" id="KAK6759863.1"/>
    </source>
</evidence>
<keyword evidence="4 8" id="KW-0297">G-protein coupled receptor</keyword>
<comment type="caution">
    <text evidence="12">The sequence shown here is derived from an EMBL/GenBank/DDBJ whole genome shotgun (WGS) entry which is preliminary data.</text>
</comment>
<keyword evidence="7 8" id="KW-0807">Transducer</keyword>
<evidence type="ECO:0000256" key="9">
    <source>
        <dbReference type="SAM" id="MobiDB-lite"/>
    </source>
</evidence>
<evidence type="ECO:0000256" key="4">
    <source>
        <dbReference type="ARBA" id="ARBA00023040"/>
    </source>
</evidence>
<proteinExistence type="inferred from homology"/>